<feature type="transmembrane region" description="Helical" evidence="10">
    <location>
        <begin position="364"/>
        <end position="384"/>
    </location>
</feature>
<evidence type="ECO:0000313" key="12">
    <source>
        <dbReference type="Proteomes" id="UP000626786"/>
    </source>
</evidence>
<dbReference type="InterPro" id="IPR051327">
    <property type="entry name" value="MATE_MepA_subfamily"/>
</dbReference>
<evidence type="ECO:0000256" key="10">
    <source>
        <dbReference type="SAM" id="Phobius"/>
    </source>
</evidence>
<dbReference type="PIRSF" id="PIRSF006603">
    <property type="entry name" value="DinF"/>
    <property type="match status" value="1"/>
</dbReference>
<reference evidence="11 12" key="1">
    <citation type="submission" date="2020-08" db="EMBL/GenBank/DDBJ databases">
        <title>A Genomic Blueprint of the Chicken Gut Microbiome.</title>
        <authorList>
            <person name="Gilroy R."/>
            <person name="Ravi A."/>
            <person name="Getino M."/>
            <person name="Pursley I."/>
            <person name="Horton D.L."/>
            <person name="Alikhan N.-F."/>
            <person name="Baker D."/>
            <person name="Gharbi K."/>
            <person name="Hall N."/>
            <person name="Watson M."/>
            <person name="Adriaenssens E.M."/>
            <person name="Foster-Nyarko E."/>
            <person name="Jarju S."/>
            <person name="Secka A."/>
            <person name="Antonio M."/>
            <person name="Oren A."/>
            <person name="Chaudhuri R."/>
            <person name="La Ragione R.M."/>
            <person name="Hildebrand F."/>
            <person name="Pallen M.J."/>
        </authorList>
    </citation>
    <scope>NUCLEOTIDE SEQUENCE [LARGE SCALE GENOMIC DNA]</scope>
    <source>
        <strain evidence="11 12">Sa2YVA2</strain>
    </source>
</reference>
<evidence type="ECO:0000256" key="6">
    <source>
        <dbReference type="ARBA" id="ARBA00022692"/>
    </source>
</evidence>
<dbReference type="RefSeq" id="WP_191694683.1">
    <property type="nucleotide sequence ID" value="NZ_JACSQN010000008.1"/>
</dbReference>
<evidence type="ECO:0000256" key="5">
    <source>
        <dbReference type="ARBA" id="ARBA00022475"/>
    </source>
</evidence>
<comment type="similarity">
    <text evidence="2">Belongs to the multi antimicrobial extrusion (MATE) (TC 2.A.66.1) family. MepA subfamily.</text>
</comment>
<feature type="transmembrane region" description="Helical" evidence="10">
    <location>
        <begin position="168"/>
        <end position="188"/>
    </location>
</feature>
<proteinExistence type="inferred from homology"/>
<feature type="transmembrane region" description="Helical" evidence="10">
    <location>
        <begin position="20"/>
        <end position="43"/>
    </location>
</feature>
<feature type="transmembrane region" description="Helical" evidence="10">
    <location>
        <begin position="194"/>
        <end position="215"/>
    </location>
</feature>
<evidence type="ECO:0000256" key="1">
    <source>
        <dbReference type="ARBA" id="ARBA00004651"/>
    </source>
</evidence>
<dbReference type="InterPro" id="IPR002528">
    <property type="entry name" value="MATE_fam"/>
</dbReference>
<keyword evidence="7 10" id="KW-1133">Transmembrane helix</keyword>
<dbReference type="InterPro" id="IPR045070">
    <property type="entry name" value="MATE_MepA-like"/>
</dbReference>
<evidence type="ECO:0000256" key="2">
    <source>
        <dbReference type="ARBA" id="ARBA00008417"/>
    </source>
</evidence>
<dbReference type="PANTHER" id="PTHR43823">
    <property type="entry name" value="SPORULATION PROTEIN YKVU"/>
    <property type="match status" value="1"/>
</dbReference>
<keyword evidence="6 10" id="KW-0812">Transmembrane</keyword>
<evidence type="ECO:0000256" key="7">
    <source>
        <dbReference type="ARBA" id="ARBA00022989"/>
    </source>
</evidence>
<comment type="subcellular location">
    <subcellularLocation>
        <location evidence="1">Cell membrane</location>
        <topology evidence="1">Multi-pass membrane protein</topology>
    </subcellularLocation>
</comment>
<feature type="transmembrane region" description="Helical" evidence="10">
    <location>
        <begin position="236"/>
        <end position="259"/>
    </location>
</feature>
<dbReference type="Pfam" id="PF01554">
    <property type="entry name" value="MatE"/>
    <property type="match status" value="2"/>
</dbReference>
<keyword evidence="5" id="KW-1003">Cell membrane</keyword>
<comment type="caution">
    <text evidence="11">The sequence shown here is derived from an EMBL/GenBank/DDBJ whole genome shotgun (WGS) entry which is preliminary data.</text>
</comment>
<dbReference type="EMBL" id="JACSQN010000008">
    <property type="protein sequence ID" value="MBD7984977.1"/>
    <property type="molecule type" value="Genomic_DNA"/>
</dbReference>
<gene>
    <name evidence="11" type="ORF">H9649_10300</name>
</gene>
<feature type="transmembrane region" description="Helical" evidence="10">
    <location>
        <begin position="140"/>
        <end position="161"/>
    </location>
</feature>
<keyword evidence="8 10" id="KW-0472">Membrane</keyword>
<feature type="transmembrane region" description="Helical" evidence="10">
    <location>
        <begin position="396"/>
        <end position="413"/>
    </location>
</feature>
<keyword evidence="12" id="KW-1185">Reference proteome</keyword>
<evidence type="ECO:0000256" key="3">
    <source>
        <dbReference type="ARBA" id="ARBA00022106"/>
    </source>
</evidence>
<feature type="transmembrane region" description="Helical" evidence="10">
    <location>
        <begin position="419"/>
        <end position="437"/>
    </location>
</feature>
<keyword evidence="4" id="KW-0813">Transport</keyword>
<name>A0ABR8UAB0_9BACL</name>
<feature type="transmembrane region" description="Helical" evidence="10">
    <location>
        <begin position="279"/>
        <end position="302"/>
    </location>
</feature>
<evidence type="ECO:0000256" key="9">
    <source>
        <dbReference type="ARBA" id="ARBA00023251"/>
    </source>
</evidence>
<dbReference type="PANTHER" id="PTHR43823:SF4">
    <property type="entry name" value="SPORULATION PROTEIN YKVU"/>
    <property type="match status" value="1"/>
</dbReference>
<dbReference type="CDD" id="cd13143">
    <property type="entry name" value="MATE_MepA_like"/>
    <property type="match status" value="1"/>
</dbReference>
<feature type="transmembrane region" description="Helical" evidence="10">
    <location>
        <begin position="323"/>
        <end position="344"/>
    </location>
</feature>
<feature type="transmembrane region" description="Helical" evidence="10">
    <location>
        <begin position="63"/>
        <end position="84"/>
    </location>
</feature>
<feature type="transmembrane region" description="Helical" evidence="10">
    <location>
        <begin position="96"/>
        <end position="120"/>
    </location>
</feature>
<organism evidence="11 12">
    <name type="scientific">Sporosarcina quadrami</name>
    <dbReference type="NCBI Taxonomy" id="2762234"/>
    <lineage>
        <taxon>Bacteria</taxon>
        <taxon>Bacillati</taxon>
        <taxon>Bacillota</taxon>
        <taxon>Bacilli</taxon>
        <taxon>Bacillales</taxon>
        <taxon>Caryophanaceae</taxon>
        <taxon>Sporosarcina</taxon>
    </lineage>
</organism>
<sequence length="452" mass="49615">MSSTSSRLNELDTQPVGRIFLRYLIPSMIGMGLMAANIVADGIMVGNRLGEEALAGVGIASPVYTLFFAISLWIGIGAATKYSIALGQKNMKESRIIFTHAILSIFVFTLLIGLTAFIFRNPLAYALGANTTTFPFVSDYLYVILLFGFIFTVENTFSVFIRNDGAPTLAMTGLIVTSITNIVLNYIFLFILDWGVSGAAFATILASFLGMLVLCSHFFRKSNNLKLVRISFNKKLFAAIIVVGFPSFLSEVGISVFTISHNIAFERAAGTEGVAAFSILNYVHGVMLMMFLGMGSTIQPLVSYYHGAKNASRMRETVIKATITVMAAGTLFFLLGQFAAGSIVSIFGDFPEEVASLATRGIRLFFFAYLFTGTNFVMMTYFQSVGNVRIATMMTASREIIVMLVFLLLLPQFLGLDGIWLSIPTSEFIVFVSVFIYQRRAVRSSSRRMITS</sequence>
<dbReference type="InterPro" id="IPR048279">
    <property type="entry name" value="MdtK-like"/>
</dbReference>
<protein>
    <recommendedName>
        <fullName evidence="3">Multidrug export protein MepA</fullName>
    </recommendedName>
</protein>
<evidence type="ECO:0000256" key="4">
    <source>
        <dbReference type="ARBA" id="ARBA00022448"/>
    </source>
</evidence>
<accession>A0ABR8UAB0</accession>
<evidence type="ECO:0000313" key="11">
    <source>
        <dbReference type="EMBL" id="MBD7984977.1"/>
    </source>
</evidence>
<dbReference type="Proteomes" id="UP000626786">
    <property type="component" value="Unassembled WGS sequence"/>
</dbReference>
<keyword evidence="9" id="KW-0046">Antibiotic resistance</keyword>
<evidence type="ECO:0000256" key="8">
    <source>
        <dbReference type="ARBA" id="ARBA00023136"/>
    </source>
</evidence>